<dbReference type="InterPro" id="IPR051531">
    <property type="entry name" value="N-acetyltransferase"/>
</dbReference>
<dbReference type="PROSITE" id="PS51186">
    <property type="entry name" value="GNAT"/>
    <property type="match status" value="1"/>
</dbReference>
<accession>A0ABU9SYH8</accession>
<dbReference type="RefSeq" id="WP_342882082.1">
    <property type="nucleotide sequence ID" value="NZ_JBBMQS010000008.1"/>
</dbReference>
<dbReference type="SUPFAM" id="SSF55729">
    <property type="entry name" value="Acyl-CoA N-acyltransferases (Nat)"/>
    <property type="match status" value="1"/>
</dbReference>
<proteinExistence type="predicted"/>
<evidence type="ECO:0000313" key="2">
    <source>
        <dbReference type="EMBL" id="MEM5498543.1"/>
    </source>
</evidence>
<comment type="caution">
    <text evidence="2">The sequence shown here is derived from an EMBL/GenBank/DDBJ whole genome shotgun (WGS) entry which is preliminary data.</text>
</comment>
<name>A0ABU9SYH8_9ALTE</name>
<sequence>MSHQLETDRLILRNWLASDYEPFYALNSDPEAMRYFPSPYTRAQSALLADKCQALIQQRGWGLWAVSKKEDEAFIGFVGLHKPNANMPCSPCVEVGWRLLPQYWGNGFATEGAKKALEYAFNELALPEVVSFTSKTNQPSQAVMARVGLQDSLNNFIHPDIAPDHPLAEHVLYRITRNAWLDQTRQSVK</sequence>
<dbReference type="EMBL" id="JBBMQS010000008">
    <property type="protein sequence ID" value="MEM5498543.1"/>
    <property type="molecule type" value="Genomic_DNA"/>
</dbReference>
<dbReference type="InterPro" id="IPR016181">
    <property type="entry name" value="Acyl_CoA_acyltransferase"/>
</dbReference>
<dbReference type="PANTHER" id="PTHR43792">
    <property type="entry name" value="GNAT FAMILY, PUTATIVE (AFU_ORTHOLOGUE AFUA_3G00765)-RELATED-RELATED"/>
    <property type="match status" value="1"/>
</dbReference>
<gene>
    <name evidence="2" type="ORF">WNY77_14140</name>
</gene>
<feature type="domain" description="N-acetyltransferase" evidence="1">
    <location>
        <begin position="10"/>
        <end position="178"/>
    </location>
</feature>
<dbReference type="InterPro" id="IPR000182">
    <property type="entry name" value="GNAT_dom"/>
</dbReference>
<dbReference type="PANTHER" id="PTHR43792:SF1">
    <property type="entry name" value="N-ACETYLTRANSFERASE DOMAIN-CONTAINING PROTEIN"/>
    <property type="match status" value="1"/>
</dbReference>
<evidence type="ECO:0000259" key="1">
    <source>
        <dbReference type="PROSITE" id="PS51186"/>
    </source>
</evidence>
<dbReference type="Proteomes" id="UP001461163">
    <property type="component" value="Unassembled WGS sequence"/>
</dbReference>
<reference evidence="2 3" key="1">
    <citation type="submission" date="2024-03" db="EMBL/GenBank/DDBJ databases">
        <title>Community enrichment and isolation of bacterial strains for fucoidan degradation.</title>
        <authorList>
            <person name="Sichert A."/>
        </authorList>
    </citation>
    <scope>NUCLEOTIDE SEQUENCE [LARGE SCALE GENOMIC DNA]</scope>
    <source>
        <strain evidence="2 3">AS12</strain>
    </source>
</reference>
<dbReference type="Gene3D" id="3.40.630.30">
    <property type="match status" value="1"/>
</dbReference>
<evidence type="ECO:0000313" key="3">
    <source>
        <dbReference type="Proteomes" id="UP001461163"/>
    </source>
</evidence>
<organism evidence="2 3">
    <name type="scientific">Paraglaciecola mesophila</name>
    <dbReference type="NCBI Taxonomy" id="197222"/>
    <lineage>
        <taxon>Bacteria</taxon>
        <taxon>Pseudomonadati</taxon>
        <taxon>Pseudomonadota</taxon>
        <taxon>Gammaproteobacteria</taxon>
        <taxon>Alteromonadales</taxon>
        <taxon>Alteromonadaceae</taxon>
        <taxon>Paraglaciecola</taxon>
    </lineage>
</organism>
<protein>
    <submittedName>
        <fullName evidence="2">GNAT family N-acetyltransferase</fullName>
    </submittedName>
</protein>
<dbReference type="Pfam" id="PF13302">
    <property type="entry name" value="Acetyltransf_3"/>
    <property type="match status" value="1"/>
</dbReference>
<keyword evidence="3" id="KW-1185">Reference proteome</keyword>